<gene>
    <name evidence="1" type="ORF">L6164_023068</name>
</gene>
<organism evidence="1 2">
    <name type="scientific">Bauhinia variegata</name>
    <name type="common">Purple orchid tree</name>
    <name type="synonym">Phanera variegata</name>
    <dbReference type="NCBI Taxonomy" id="167791"/>
    <lineage>
        <taxon>Eukaryota</taxon>
        <taxon>Viridiplantae</taxon>
        <taxon>Streptophyta</taxon>
        <taxon>Embryophyta</taxon>
        <taxon>Tracheophyta</taxon>
        <taxon>Spermatophyta</taxon>
        <taxon>Magnoliopsida</taxon>
        <taxon>eudicotyledons</taxon>
        <taxon>Gunneridae</taxon>
        <taxon>Pentapetalae</taxon>
        <taxon>rosids</taxon>
        <taxon>fabids</taxon>
        <taxon>Fabales</taxon>
        <taxon>Fabaceae</taxon>
        <taxon>Cercidoideae</taxon>
        <taxon>Cercideae</taxon>
        <taxon>Bauhiniinae</taxon>
        <taxon>Bauhinia</taxon>
    </lineage>
</organism>
<protein>
    <submittedName>
        <fullName evidence="1">Uncharacterized protein</fullName>
    </submittedName>
</protein>
<evidence type="ECO:0000313" key="1">
    <source>
        <dbReference type="EMBL" id="KAI4323466.1"/>
    </source>
</evidence>
<name>A0ACB9MHJ2_BAUVA</name>
<reference evidence="1 2" key="1">
    <citation type="journal article" date="2022" name="DNA Res.">
        <title>Chromosomal-level genome assembly of the orchid tree Bauhinia variegata (Leguminosae; Cercidoideae) supports the allotetraploid origin hypothesis of Bauhinia.</title>
        <authorList>
            <person name="Zhong Y."/>
            <person name="Chen Y."/>
            <person name="Zheng D."/>
            <person name="Pang J."/>
            <person name="Liu Y."/>
            <person name="Luo S."/>
            <person name="Meng S."/>
            <person name="Qian L."/>
            <person name="Wei D."/>
            <person name="Dai S."/>
            <person name="Zhou R."/>
        </authorList>
    </citation>
    <scope>NUCLEOTIDE SEQUENCE [LARGE SCALE GENOMIC DNA]</scope>
    <source>
        <strain evidence="1">BV-YZ2020</strain>
    </source>
</reference>
<proteinExistence type="predicted"/>
<dbReference type="EMBL" id="CM039434">
    <property type="protein sequence ID" value="KAI4323466.1"/>
    <property type="molecule type" value="Genomic_DNA"/>
</dbReference>
<evidence type="ECO:0000313" key="2">
    <source>
        <dbReference type="Proteomes" id="UP000828941"/>
    </source>
</evidence>
<accession>A0ACB9MHJ2</accession>
<dbReference type="Proteomes" id="UP000828941">
    <property type="component" value="Chromosome 9"/>
</dbReference>
<comment type="caution">
    <text evidence="1">The sequence shown here is derived from an EMBL/GenBank/DDBJ whole genome shotgun (WGS) entry which is preliminary data.</text>
</comment>
<keyword evidence="2" id="KW-1185">Reference proteome</keyword>
<sequence length="173" mass="19122">MSDFENFSRHQLLAAPDPFTTNVHKTAYFILQGRVLASLHLTISHIDLDLGHVDDYRLRSTPPAGTVGYLDPCYVTSDNLSTKNDVFSFGILLLEIIGGRKAIDITYSPPSIVDWAIPLIKKGKLLAVYDPRISPPKDPIVRKQLAVIAAKCEVLQGEKAFNEGDCCLANWVV</sequence>